<keyword evidence="4" id="KW-1185">Reference proteome</keyword>
<reference evidence="3" key="1">
    <citation type="submission" date="2020-07" db="EMBL/GenBank/DDBJ databases">
        <title>Multicomponent nature underlies the extraordinary mechanical properties of spider dragline silk.</title>
        <authorList>
            <person name="Kono N."/>
            <person name="Nakamura H."/>
            <person name="Mori M."/>
            <person name="Yoshida Y."/>
            <person name="Ohtoshi R."/>
            <person name="Malay A.D."/>
            <person name="Moran D.A.P."/>
            <person name="Tomita M."/>
            <person name="Numata K."/>
            <person name="Arakawa K."/>
        </authorList>
    </citation>
    <scope>NUCLEOTIDE SEQUENCE</scope>
</reference>
<feature type="region of interest" description="Disordered" evidence="1">
    <location>
        <begin position="154"/>
        <end position="173"/>
    </location>
</feature>
<accession>A0A8X6I6F6</accession>
<proteinExistence type="predicted"/>
<dbReference type="EMBL" id="BMAO01021078">
    <property type="protein sequence ID" value="GFQ71670.1"/>
    <property type="molecule type" value="Genomic_DNA"/>
</dbReference>
<evidence type="ECO:0000256" key="1">
    <source>
        <dbReference type="SAM" id="MobiDB-lite"/>
    </source>
</evidence>
<protein>
    <submittedName>
        <fullName evidence="3">Uncharacterized protein</fullName>
    </submittedName>
</protein>
<feature type="chain" id="PRO_5036494716" evidence="2">
    <location>
        <begin position="22"/>
        <end position="173"/>
    </location>
</feature>
<dbReference type="AlphaFoldDB" id="A0A8X6I6F6"/>
<evidence type="ECO:0000313" key="4">
    <source>
        <dbReference type="Proteomes" id="UP000887116"/>
    </source>
</evidence>
<sequence length="173" mass="19854">MALLIHLLCLSFLFLEQKFKSEQKVNNVISLDAENSFEHAVENFKTPKQHSPFKISTFALSEGKTYNLLDIAKESLVDISEKSWSNDKGDAFNFTNVDLENEEPELIETFKNLTAMNDWFPDLFNKKYIFFPISIDDTQEVVIPVSEIVETSKASTPNKHLENAPEKNSFNRT</sequence>
<keyword evidence="2" id="KW-0732">Signal</keyword>
<organism evidence="3 4">
    <name type="scientific">Trichonephila clavata</name>
    <name type="common">Joro spider</name>
    <name type="synonym">Nephila clavata</name>
    <dbReference type="NCBI Taxonomy" id="2740835"/>
    <lineage>
        <taxon>Eukaryota</taxon>
        <taxon>Metazoa</taxon>
        <taxon>Ecdysozoa</taxon>
        <taxon>Arthropoda</taxon>
        <taxon>Chelicerata</taxon>
        <taxon>Arachnida</taxon>
        <taxon>Araneae</taxon>
        <taxon>Araneomorphae</taxon>
        <taxon>Entelegynae</taxon>
        <taxon>Araneoidea</taxon>
        <taxon>Nephilidae</taxon>
        <taxon>Trichonephila</taxon>
    </lineage>
</organism>
<evidence type="ECO:0000256" key="2">
    <source>
        <dbReference type="SAM" id="SignalP"/>
    </source>
</evidence>
<dbReference type="Proteomes" id="UP000887116">
    <property type="component" value="Unassembled WGS sequence"/>
</dbReference>
<evidence type="ECO:0000313" key="3">
    <source>
        <dbReference type="EMBL" id="GFQ71670.1"/>
    </source>
</evidence>
<comment type="caution">
    <text evidence="3">The sequence shown here is derived from an EMBL/GenBank/DDBJ whole genome shotgun (WGS) entry which is preliminary data.</text>
</comment>
<name>A0A8X6I6F6_TRICU</name>
<feature type="signal peptide" evidence="2">
    <location>
        <begin position="1"/>
        <end position="21"/>
    </location>
</feature>
<gene>
    <name evidence="3" type="ORF">TNCT_506241</name>
</gene>